<gene>
    <name evidence="3" type="ORF">LX15_006139</name>
</gene>
<protein>
    <recommendedName>
        <fullName evidence="5">Secreted protein</fullName>
    </recommendedName>
</protein>
<evidence type="ECO:0000256" key="2">
    <source>
        <dbReference type="SAM" id="SignalP"/>
    </source>
</evidence>
<evidence type="ECO:0000313" key="4">
    <source>
        <dbReference type="Proteomes" id="UP001205311"/>
    </source>
</evidence>
<name>A0ABT1I3N4_STRSD</name>
<organism evidence="3 4">
    <name type="scientific">Streptoalloteichus tenebrarius (strain ATCC 17920 / DSM 40477 / JCM 4838 / CBS 697.72 / NBRC 16177 / NCIMB 11028 / NRRL B-12390 / A12253. 1 / ISP 5477)</name>
    <name type="common">Streptomyces tenebrarius</name>
    <dbReference type="NCBI Taxonomy" id="1933"/>
    <lineage>
        <taxon>Bacteria</taxon>
        <taxon>Bacillati</taxon>
        <taxon>Actinomycetota</taxon>
        <taxon>Actinomycetes</taxon>
        <taxon>Pseudonocardiales</taxon>
        <taxon>Pseudonocardiaceae</taxon>
        <taxon>Streptoalloteichus</taxon>
    </lineage>
</organism>
<evidence type="ECO:0000256" key="1">
    <source>
        <dbReference type="SAM" id="MobiDB-lite"/>
    </source>
</evidence>
<keyword evidence="4" id="KW-1185">Reference proteome</keyword>
<dbReference type="EMBL" id="JAMTCP010000067">
    <property type="protein sequence ID" value="MCP2262402.1"/>
    <property type="molecule type" value="Genomic_DNA"/>
</dbReference>
<feature type="signal peptide" evidence="2">
    <location>
        <begin position="1"/>
        <end position="25"/>
    </location>
</feature>
<feature type="chain" id="PRO_5046231479" description="Secreted protein" evidence="2">
    <location>
        <begin position="26"/>
        <end position="121"/>
    </location>
</feature>
<proteinExistence type="predicted"/>
<feature type="compositionally biased region" description="Basic and acidic residues" evidence="1">
    <location>
        <begin position="77"/>
        <end position="88"/>
    </location>
</feature>
<accession>A0ABT1I3N4</accession>
<dbReference type="Proteomes" id="UP001205311">
    <property type="component" value="Unassembled WGS sequence"/>
</dbReference>
<feature type="region of interest" description="Disordered" evidence="1">
    <location>
        <begin position="53"/>
        <end position="121"/>
    </location>
</feature>
<keyword evidence="2" id="KW-0732">Signal</keyword>
<evidence type="ECO:0008006" key="5">
    <source>
        <dbReference type="Google" id="ProtNLM"/>
    </source>
</evidence>
<evidence type="ECO:0000313" key="3">
    <source>
        <dbReference type="EMBL" id="MCP2262402.1"/>
    </source>
</evidence>
<sequence length="121" mass="12537">MKSCVDSAVASAVALAVISAEPAVAVAEGGLTTGRSRVVFGAVSGVMSSVVGCEGGGRGRRRRPGGAGDLVHRQHSRREGQHEQREAEPGAGVRVVPVADHGRQPSRGRSGRSRHELADYM</sequence>
<comment type="caution">
    <text evidence="3">The sequence shown here is derived from an EMBL/GenBank/DDBJ whole genome shotgun (WGS) entry which is preliminary data.</text>
</comment>
<reference evidence="3 4" key="1">
    <citation type="submission" date="2022-06" db="EMBL/GenBank/DDBJ databases">
        <title>Genomic Encyclopedia of Archaeal and Bacterial Type Strains, Phase II (KMG-II): from individual species to whole genera.</title>
        <authorList>
            <person name="Goeker M."/>
        </authorList>
    </citation>
    <scope>NUCLEOTIDE SEQUENCE [LARGE SCALE GENOMIC DNA]</scope>
    <source>
        <strain evidence="3 4">DSM 40477</strain>
    </source>
</reference>